<proteinExistence type="predicted"/>
<dbReference type="EMBL" id="JAABOO010000001">
    <property type="protein sequence ID" value="NER12891.1"/>
    <property type="molecule type" value="Genomic_DNA"/>
</dbReference>
<dbReference type="AlphaFoldDB" id="A0A6P0UHR9"/>
<evidence type="ECO:0000313" key="1">
    <source>
        <dbReference type="EMBL" id="NER12891.1"/>
    </source>
</evidence>
<comment type="caution">
    <text evidence="1">The sequence shown here is derived from an EMBL/GenBank/DDBJ whole genome shotgun (WGS) entry which is preliminary data.</text>
</comment>
<protein>
    <submittedName>
        <fullName evidence="1">Uncharacterized protein</fullName>
    </submittedName>
</protein>
<dbReference type="RefSeq" id="WP_163605898.1">
    <property type="nucleotide sequence ID" value="NZ_JAABOO010000001.1"/>
</dbReference>
<keyword evidence="2" id="KW-1185">Reference proteome</keyword>
<reference evidence="1 2" key="1">
    <citation type="submission" date="2020-01" db="EMBL/GenBank/DDBJ databases">
        <title>Leptobacterium flavescens.</title>
        <authorList>
            <person name="Wang G."/>
        </authorList>
    </citation>
    <scope>NUCLEOTIDE SEQUENCE [LARGE SCALE GENOMIC DNA]</scope>
    <source>
        <strain evidence="1 2">KCTC 22160</strain>
    </source>
</reference>
<gene>
    <name evidence="1" type="ORF">GWK08_05535</name>
</gene>
<organism evidence="1 2">
    <name type="scientific">Leptobacterium flavescens</name>
    <dbReference type="NCBI Taxonomy" id="472055"/>
    <lineage>
        <taxon>Bacteria</taxon>
        <taxon>Pseudomonadati</taxon>
        <taxon>Bacteroidota</taxon>
        <taxon>Flavobacteriia</taxon>
        <taxon>Flavobacteriales</taxon>
        <taxon>Flavobacteriaceae</taxon>
        <taxon>Leptobacterium</taxon>
    </lineage>
</organism>
<evidence type="ECO:0000313" key="2">
    <source>
        <dbReference type="Proteomes" id="UP000468581"/>
    </source>
</evidence>
<sequence length="136" mass="15536">MANSNKKRDEKVLISSNYLSGSEITSALQEIDINTELISDEEETRSDLHPLLMAALITVTAASSINITQKFIIPMIRILRDKYKGTKPEGLIIIEFPSVRVKFRFDLSPEDFERQTEKIKDLLGNPKIFITKHEDE</sequence>
<accession>A0A6P0UHR9</accession>
<dbReference type="Proteomes" id="UP000468581">
    <property type="component" value="Unassembled WGS sequence"/>
</dbReference>
<name>A0A6P0UHR9_9FLAO</name>